<sequence>MICYLLLTLFIVNHGNAVVQPEIHIIEGGSFIQYVLSPEDIRSCNVSFNVGKGNSNQNITFGFDPYVEDILIPLSYEDKFNLSSRMVGLPQGYCGFKLINSKKTDPENWIFSVTTTKTVMETPFRVLHYGLDKMHIVQKVTVGLSTTIECGRPITQSQDFCQIYSPSGEFIFEGPRCNFYLDMVTMSHLGTWRCVSGLLQSMDTLEYTVDLISADLSESEGWVKEADEYYKIGCRVVTNIKPSLCRLTDPTGQEYVIRTNLATERYTALQTNLLNKTCGVEIPKPLLEHEFGIWKCNMEDQGTLLYVDNTTDITPNNATSFIAVNTGDDYSIKCNVPFTAESCYIVSPIGKRFLPDVPTKSQLGECSLSIKNASKTDDGTWTCFFVKKNEISANAIKFEVHVRDVSCTTEVKVDKGGNAELSCKTESINLQYCWFMSPTGTIYHLFDGYTSEEIAYSGRGLEYGDCGIAIFKVEDGHYGNWSCIVRKGSNYRRAEEIHLLKLSPPTTNSVYQASSFGIVVGLIVSVMIAVVIILKNRKKSNLEVSTRARYHRGSTNDTRL</sequence>
<evidence type="ECO:0000259" key="3">
    <source>
        <dbReference type="SMART" id="SM00409"/>
    </source>
</evidence>
<evidence type="ECO:0000256" key="1">
    <source>
        <dbReference type="SAM" id="Phobius"/>
    </source>
</evidence>
<dbReference type="SMART" id="SM00409">
    <property type="entry name" value="IG"/>
    <property type="match status" value="2"/>
</dbReference>
<feature type="chain" id="PRO_5043855962" description="Immunoglobulin domain-containing protein" evidence="2">
    <location>
        <begin position="18"/>
        <end position="560"/>
    </location>
</feature>
<feature type="domain" description="Immunoglobulin" evidence="3">
    <location>
        <begin position="408"/>
        <end position="502"/>
    </location>
</feature>
<name>A0AAW1L572_POPJA</name>
<keyword evidence="5" id="KW-1185">Reference proteome</keyword>
<dbReference type="InterPro" id="IPR003599">
    <property type="entry name" value="Ig_sub"/>
</dbReference>
<reference evidence="4 5" key="1">
    <citation type="journal article" date="2024" name="BMC Genomics">
        <title>De novo assembly and annotation of Popillia japonica's genome with initial clues to its potential as an invasive pest.</title>
        <authorList>
            <person name="Cucini C."/>
            <person name="Boschi S."/>
            <person name="Funari R."/>
            <person name="Cardaioli E."/>
            <person name="Iannotti N."/>
            <person name="Marturano G."/>
            <person name="Paoli F."/>
            <person name="Bruttini M."/>
            <person name="Carapelli A."/>
            <person name="Frati F."/>
            <person name="Nardi F."/>
        </authorList>
    </citation>
    <scope>NUCLEOTIDE SEQUENCE [LARGE SCALE GENOMIC DNA]</scope>
    <source>
        <strain evidence="4">DMR45628</strain>
    </source>
</reference>
<keyword evidence="2" id="KW-0732">Signal</keyword>
<dbReference type="EMBL" id="JASPKY010000169">
    <property type="protein sequence ID" value="KAK9728558.1"/>
    <property type="molecule type" value="Genomic_DNA"/>
</dbReference>
<dbReference type="Proteomes" id="UP001458880">
    <property type="component" value="Unassembled WGS sequence"/>
</dbReference>
<accession>A0AAW1L572</accession>
<evidence type="ECO:0000313" key="4">
    <source>
        <dbReference type="EMBL" id="KAK9728558.1"/>
    </source>
</evidence>
<feature type="transmembrane region" description="Helical" evidence="1">
    <location>
        <begin position="510"/>
        <end position="534"/>
    </location>
</feature>
<proteinExistence type="predicted"/>
<evidence type="ECO:0000256" key="2">
    <source>
        <dbReference type="SAM" id="SignalP"/>
    </source>
</evidence>
<comment type="caution">
    <text evidence="4">The sequence shown here is derived from an EMBL/GenBank/DDBJ whole genome shotgun (WGS) entry which is preliminary data.</text>
</comment>
<keyword evidence="1" id="KW-0812">Transmembrane</keyword>
<evidence type="ECO:0000313" key="5">
    <source>
        <dbReference type="Proteomes" id="UP001458880"/>
    </source>
</evidence>
<keyword evidence="1" id="KW-1133">Transmembrane helix</keyword>
<protein>
    <recommendedName>
        <fullName evidence="3">Immunoglobulin domain-containing protein</fullName>
    </recommendedName>
</protein>
<organism evidence="4 5">
    <name type="scientific">Popillia japonica</name>
    <name type="common">Japanese beetle</name>
    <dbReference type="NCBI Taxonomy" id="7064"/>
    <lineage>
        <taxon>Eukaryota</taxon>
        <taxon>Metazoa</taxon>
        <taxon>Ecdysozoa</taxon>
        <taxon>Arthropoda</taxon>
        <taxon>Hexapoda</taxon>
        <taxon>Insecta</taxon>
        <taxon>Pterygota</taxon>
        <taxon>Neoptera</taxon>
        <taxon>Endopterygota</taxon>
        <taxon>Coleoptera</taxon>
        <taxon>Polyphaga</taxon>
        <taxon>Scarabaeiformia</taxon>
        <taxon>Scarabaeidae</taxon>
        <taxon>Rutelinae</taxon>
        <taxon>Popillia</taxon>
    </lineage>
</organism>
<feature type="domain" description="Immunoglobulin" evidence="3">
    <location>
        <begin position="319"/>
        <end position="401"/>
    </location>
</feature>
<gene>
    <name evidence="4" type="ORF">QE152_g17916</name>
</gene>
<dbReference type="AlphaFoldDB" id="A0AAW1L572"/>
<feature type="signal peptide" evidence="2">
    <location>
        <begin position="1"/>
        <end position="17"/>
    </location>
</feature>
<keyword evidence="1" id="KW-0472">Membrane</keyword>